<evidence type="ECO:0000313" key="3">
    <source>
        <dbReference type="Proteomes" id="UP000019140"/>
    </source>
</evidence>
<evidence type="ECO:0000259" key="1">
    <source>
        <dbReference type="Pfam" id="PF04073"/>
    </source>
</evidence>
<dbReference type="Gene3D" id="3.90.960.10">
    <property type="entry name" value="YbaK/aminoacyl-tRNA synthetase-associated domain"/>
    <property type="match status" value="1"/>
</dbReference>
<sequence length="160" mass="17354">MSHLPAHQFLDDRAIPYRAQTFSPDTEKGAANVARALGFCERQMIKTLIFVDAKRDEKVLVMLGGDQNAISGHLKKAIGSRNIKLAAPEVVLATTGYAIGSIPPFHWQPDGFRTFLDAALMNEPEVGVGAGVWGHEIILTPRHLVEATSAIVVNLTESNP</sequence>
<dbReference type="EMBL" id="AZHX01000689">
    <property type="protein sequence ID" value="ETX06457.1"/>
    <property type="molecule type" value="Genomic_DNA"/>
</dbReference>
<reference evidence="2 3" key="1">
    <citation type="journal article" date="2014" name="Nature">
        <title>An environmental bacterial taxon with a large and distinct metabolic repertoire.</title>
        <authorList>
            <person name="Wilson M.C."/>
            <person name="Mori T."/>
            <person name="Ruckert C."/>
            <person name="Uria A.R."/>
            <person name="Helf M.J."/>
            <person name="Takada K."/>
            <person name="Gernert C."/>
            <person name="Steffens U.A."/>
            <person name="Heycke N."/>
            <person name="Schmitt S."/>
            <person name="Rinke C."/>
            <person name="Helfrich E.J."/>
            <person name="Brachmann A.O."/>
            <person name="Gurgui C."/>
            <person name="Wakimoto T."/>
            <person name="Kracht M."/>
            <person name="Crusemann M."/>
            <person name="Hentschel U."/>
            <person name="Abe I."/>
            <person name="Matsunaga S."/>
            <person name="Kalinowski J."/>
            <person name="Takeyama H."/>
            <person name="Piel J."/>
        </authorList>
    </citation>
    <scope>NUCLEOTIDE SEQUENCE [LARGE SCALE GENOMIC DNA]</scope>
    <source>
        <strain evidence="3">TSY2</strain>
    </source>
</reference>
<dbReference type="Proteomes" id="UP000019140">
    <property type="component" value="Unassembled WGS sequence"/>
</dbReference>
<dbReference type="Pfam" id="PF04073">
    <property type="entry name" value="tRNA_edit"/>
    <property type="match status" value="1"/>
</dbReference>
<dbReference type="HOGENOM" id="CLU_094875_0_0_7"/>
<dbReference type="InterPro" id="IPR007214">
    <property type="entry name" value="YbaK/aa-tRNA-synth-assoc-dom"/>
</dbReference>
<organism evidence="2 3">
    <name type="scientific">Candidatus Entotheonella gemina</name>
    <dbReference type="NCBI Taxonomy" id="1429439"/>
    <lineage>
        <taxon>Bacteria</taxon>
        <taxon>Pseudomonadati</taxon>
        <taxon>Nitrospinota/Tectimicrobiota group</taxon>
        <taxon>Candidatus Tectimicrobiota</taxon>
        <taxon>Candidatus Entotheonellia</taxon>
        <taxon>Candidatus Entotheonellales</taxon>
        <taxon>Candidatus Entotheonellaceae</taxon>
        <taxon>Candidatus Entotheonella</taxon>
    </lineage>
</organism>
<protein>
    <submittedName>
        <fullName evidence="2">Prolyl-tRNA synthetase</fullName>
    </submittedName>
</protein>
<name>W4MA07_9BACT</name>
<dbReference type="PANTHER" id="PTHR30411:SF1">
    <property type="entry name" value="CYTOPLASMIC PROTEIN"/>
    <property type="match status" value="1"/>
</dbReference>
<comment type="caution">
    <text evidence="2">The sequence shown here is derived from an EMBL/GenBank/DDBJ whole genome shotgun (WGS) entry which is preliminary data.</text>
</comment>
<accession>W4MA07</accession>
<gene>
    <name evidence="2" type="ORF">ETSY2_16975</name>
</gene>
<keyword evidence="3" id="KW-1185">Reference proteome</keyword>
<dbReference type="GO" id="GO:0004812">
    <property type="term" value="F:aminoacyl-tRNA ligase activity"/>
    <property type="evidence" value="ECO:0007669"/>
    <property type="project" value="UniProtKB-KW"/>
</dbReference>
<dbReference type="GO" id="GO:0002161">
    <property type="term" value="F:aminoacyl-tRNA deacylase activity"/>
    <property type="evidence" value="ECO:0007669"/>
    <property type="project" value="InterPro"/>
</dbReference>
<dbReference type="PANTHER" id="PTHR30411">
    <property type="entry name" value="CYTOPLASMIC PROTEIN"/>
    <property type="match status" value="1"/>
</dbReference>
<feature type="domain" description="YbaK/aminoacyl-tRNA synthetase-associated" evidence="1">
    <location>
        <begin position="29"/>
        <end position="145"/>
    </location>
</feature>
<evidence type="ECO:0000313" key="2">
    <source>
        <dbReference type="EMBL" id="ETX06457.1"/>
    </source>
</evidence>
<dbReference type="CDD" id="cd04332">
    <property type="entry name" value="YbaK_like"/>
    <property type="match status" value="1"/>
</dbReference>
<dbReference type="AlphaFoldDB" id="W4MA07"/>
<dbReference type="SUPFAM" id="SSF55826">
    <property type="entry name" value="YbaK/ProRS associated domain"/>
    <property type="match status" value="1"/>
</dbReference>
<dbReference type="InterPro" id="IPR036754">
    <property type="entry name" value="YbaK/aa-tRNA-synt-asso_dom_sf"/>
</dbReference>
<proteinExistence type="predicted"/>